<reference evidence="7 8" key="1">
    <citation type="submission" date="2016-11" db="EMBL/GenBank/DDBJ databases">
        <authorList>
            <person name="Jaros S."/>
            <person name="Januszkiewicz K."/>
            <person name="Wedrychowicz H."/>
        </authorList>
    </citation>
    <scope>NUCLEOTIDE SEQUENCE [LARGE SCALE GENOMIC DNA]</scope>
    <source>
        <strain evidence="7 8">DSM 15929</strain>
    </source>
</reference>
<dbReference type="RefSeq" id="WP_073272645.1">
    <property type="nucleotide sequence ID" value="NZ_FRAC01000006.1"/>
</dbReference>
<dbReference type="PANTHER" id="PTHR31885">
    <property type="entry name" value="GH04784P"/>
    <property type="match status" value="1"/>
</dbReference>
<dbReference type="AlphaFoldDB" id="A0A1M6KQJ5"/>
<accession>A0A1M6KQJ5</accession>
<feature type="transmembrane region" description="Helical" evidence="6">
    <location>
        <begin position="142"/>
        <end position="164"/>
    </location>
</feature>
<proteinExistence type="inferred from homology"/>
<feature type="transmembrane region" description="Helical" evidence="6">
    <location>
        <begin position="7"/>
        <end position="26"/>
    </location>
</feature>
<dbReference type="PANTHER" id="PTHR31885:SF6">
    <property type="entry name" value="GH04784P"/>
    <property type="match status" value="1"/>
</dbReference>
<dbReference type="GO" id="GO:0016787">
    <property type="term" value="F:hydrolase activity"/>
    <property type="evidence" value="ECO:0007669"/>
    <property type="project" value="TreeGrafter"/>
</dbReference>
<feature type="transmembrane region" description="Helical" evidence="6">
    <location>
        <begin position="217"/>
        <end position="237"/>
    </location>
</feature>
<dbReference type="OrthoDB" id="1707404at2"/>
<feature type="transmembrane region" description="Helical" evidence="6">
    <location>
        <begin position="176"/>
        <end position="197"/>
    </location>
</feature>
<dbReference type="Proteomes" id="UP000184386">
    <property type="component" value="Unassembled WGS sequence"/>
</dbReference>
<protein>
    <submittedName>
        <fullName evidence="7">YhhN-like protein</fullName>
    </submittedName>
</protein>
<feature type="transmembrane region" description="Helical" evidence="6">
    <location>
        <begin position="38"/>
        <end position="57"/>
    </location>
</feature>
<feature type="transmembrane region" description="Helical" evidence="6">
    <location>
        <begin position="64"/>
        <end position="81"/>
    </location>
</feature>
<dbReference type="GO" id="GO:0016020">
    <property type="term" value="C:membrane"/>
    <property type="evidence" value="ECO:0007669"/>
    <property type="project" value="UniProtKB-SubCell"/>
</dbReference>
<keyword evidence="5 6" id="KW-0472">Membrane</keyword>
<evidence type="ECO:0000256" key="5">
    <source>
        <dbReference type="ARBA" id="ARBA00023136"/>
    </source>
</evidence>
<keyword evidence="4 6" id="KW-1133">Transmembrane helix</keyword>
<dbReference type="Pfam" id="PF07947">
    <property type="entry name" value="YhhN"/>
    <property type="match status" value="1"/>
</dbReference>
<evidence type="ECO:0000256" key="1">
    <source>
        <dbReference type="ARBA" id="ARBA00004141"/>
    </source>
</evidence>
<evidence type="ECO:0000256" key="3">
    <source>
        <dbReference type="ARBA" id="ARBA00022692"/>
    </source>
</evidence>
<comment type="subcellular location">
    <subcellularLocation>
        <location evidence="1">Membrane</location>
        <topology evidence="1">Multi-pass membrane protein</topology>
    </subcellularLocation>
</comment>
<dbReference type="EMBL" id="FRAC01000006">
    <property type="protein sequence ID" value="SHJ61176.1"/>
    <property type="molecule type" value="Genomic_DNA"/>
</dbReference>
<evidence type="ECO:0000313" key="7">
    <source>
        <dbReference type="EMBL" id="SHJ61176.1"/>
    </source>
</evidence>
<comment type="similarity">
    <text evidence="2">Belongs to the TMEM86 family.</text>
</comment>
<name>A0A1M6KQJ5_9FIRM</name>
<keyword evidence="3 6" id="KW-0812">Transmembrane</keyword>
<sequence length="240" mass="27390">MFAKNKWGVFAFIIIELLLYSIFMMGDISGHPSSGTVTMLKFLCIILCNIFALACAVEFRQRDNYILLGALFFTGISDYFLLFTEKFTFGMITFCIVQMLYLLRIWFLEESRQGRRVLGRILASILLWAVILLILYKLKVTVNLLLTVSVFYFISILQNVITGIKNAVRRPGWKNLIFAAGMFLFILCDINVGIYNMSGFIAIENAAFQKLYNFSEVAMWMFYLPAQVCIAVSGKVGQNV</sequence>
<feature type="transmembrane region" description="Helical" evidence="6">
    <location>
        <begin position="87"/>
        <end position="105"/>
    </location>
</feature>
<dbReference type="InterPro" id="IPR012506">
    <property type="entry name" value="TMEM86B-like"/>
</dbReference>
<evidence type="ECO:0000313" key="8">
    <source>
        <dbReference type="Proteomes" id="UP000184386"/>
    </source>
</evidence>
<evidence type="ECO:0000256" key="2">
    <source>
        <dbReference type="ARBA" id="ARBA00007375"/>
    </source>
</evidence>
<evidence type="ECO:0000256" key="6">
    <source>
        <dbReference type="SAM" id="Phobius"/>
    </source>
</evidence>
<gene>
    <name evidence="7" type="ORF">SAMN02745136_00543</name>
</gene>
<organism evidence="7 8">
    <name type="scientific">Anaerocolumna jejuensis DSM 15929</name>
    <dbReference type="NCBI Taxonomy" id="1121322"/>
    <lineage>
        <taxon>Bacteria</taxon>
        <taxon>Bacillati</taxon>
        <taxon>Bacillota</taxon>
        <taxon>Clostridia</taxon>
        <taxon>Lachnospirales</taxon>
        <taxon>Lachnospiraceae</taxon>
        <taxon>Anaerocolumna</taxon>
    </lineage>
</organism>
<keyword evidence="8" id="KW-1185">Reference proteome</keyword>
<evidence type="ECO:0000256" key="4">
    <source>
        <dbReference type="ARBA" id="ARBA00022989"/>
    </source>
</evidence>
<feature type="transmembrane region" description="Helical" evidence="6">
    <location>
        <begin position="117"/>
        <end position="136"/>
    </location>
</feature>